<gene>
    <name evidence="1" type="ORF">BKG82_27025</name>
</gene>
<dbReference type="EMBL" id="MLIQ01000042">
    <property type="protein sequence ID" value="OHU47307.1"/>
    <property type="molecule type" value="Genomic_DNA"/>
</dbReference>
<organism evidence="1 2">
    <name type="scientific">Mycobacteroides chelonae</name>
    <name type="common">Mycobacterium chelonae</name>
    <dbReference type="NCBI Taxonomy" id="1774"/>
    <lineage>
        <taxon>Bacteria</taxon>
        <taxon>Bacillati</taxon>
        <taxon>Actinomycetota</taxon>
        <taxon>Actinomycetes</taxon>
        <taxon>Mycobacteriales</taxon>
        <taxon>Mycobacteriaceae</taxon>
        <taxon>Mycobacteroides</taxon>
    </lineage>
</organism>
<dbReference type="Pfam" id="PF13671">
    <property type="entry name" value="AAA_33"/>
    <property type="match status" value="1"/>
</dbReference>
<name>A0A1S1LHX7_MYCCH</name>
<accession>A0A1S1LHX7</accession>
<dbReference type="AlphaFoldDB" id="A0A1S1LHX7"/>
<dbReference type="Proteomes" id="UP000180043">
    <property type="component" value="Unassembled WGS sequence"/>
</dbReference>
<evidence type="ECO:0000313" key="1">
    <source>
        <dbReference type="EMBL" id="OHU47307.1"/>
    </source>
</evidence>
<dbReference type="RefSeq" id="WP_070947926.1">
    <property type="nucleotide sequence ID" value="NZ_MLIQ01000042.1"/>
</dbReference>
<proteinExistence type="predicted"/>
<dbReference type="SUPFAM" id="SSF52540">
    <property type="entry name" value="P-loop containing nucleoside triphosphate hydrolases"/>
    <property type="match status" value="1"/>
</dbReference>
<evidence type="ECO:0008006" key="3">
    <source>
        <dbReference type="Google" id="ProtNLM"/>
    </source>
</evidence>
<sequence length="191" mass="19935">MSAVLEQLTIAFGGNMPSYLVVCGPPAAGKSTLAASLAAAGWVHLDKDCHGDRLSPQIMAALGRDPQDRDSPDYRRFGHGLALRLLALAAVDELSAGRRVAIEAPFIGACAAAASAGTGLREILTERYGFPEGAATVWVSAPAEVRWARMSARGAARDAAKLADWDAYAATIPQHPAAGTIDVVLKGDWQA</sequence>
<reference evidence="1 2" key="1">
    <citation type="submission" date="2016-10" db="EMBL/GenBank/DDBJ databases">
        <title>Evaluation of Human, Veterinary and Environmental Mycobacterium chelonae Isolates by Core Genome Phylogenomic Analysis, Targeted Gene Comparison, and Anti-microbial Susceptibility Patterns: A Tale of Mistaken Identities.</title>
        <authorList>
            <person name="Fogelson S.B."/>
            <person name="Camus A.C."/>
            <person name="Lorenz W."/>
            <person name="Vasireddy R."/>
            <person name="Vasireddy S."/>
            <person name="Smith T."/>
            <person name="Brown-Elliott B.A."/>
            <person name="Wallace R.J.Jr."/>
            <person name="Hasan N.A."/>
            <person name="Reischl U."/>
            <person name="Sanchez S."/>
        </authorList>
    </citation>
    <scope>NUCLEOTIDE SEQUENCE [LARGE SCALE GENOMIC DNA]</scope>
    <source>
        <strain evidence="1 2">15515</strain>
    </source>
</reference>
<evidence type="ECO:0000313" key="2">
    <source>
        <dbReference type="Proteomes" id="UP000180043"/>
    </source>
</evidence>
<dbReference type="Gene3D" id="3.40.50.300">
    <property type="entry name" value="P-loop containing nucleotide triphosphate hydrolases"/>
    <property type="match status" value="1"/>
</dbReference>
<dbReference type="InterPro" id="IPR027417">
    <property type="entry name" value="P-loop_NTPase"/>
</dbReference>
<comment type="caution">
    <text evidence="1">The sequence shown here is derived from an EMBL/GenBank/DDBJ whole genome shotgun (WGS) entry which is preliminary data.</text>
</comment>
<protein>
    <recommendedName>
        <fullName evidence="3">AAA family ATPase</fullName>
    </recommendedName>
</protein>